<sequence>MFHALILASKILPKPDLSGNTDKILLHGLVPDEIERENHLTTGDEIARVKDEIVEVINAYVINALNEDCNRGNALGSVGKDTIEVRARESVHEDCEEKYVLSHEDNGFTEEIVFKNISFREETTPTSNDVIIVEETLNSNNNRRNNTNHLVNTVEGSPNLVIIVNSNKDKVNHPLDHTLEDDTHDVDTTVNKDNAVELNLNLKRNTDNNFEHIDIVGENRRTCVKECESDTDQTNNIPELSDDTPHLPETVSDVFFVQTGEIINPVVEHTSGNMLDNLAMKLYGEKIRHRVRLSVESEPSSATKNLNHDFGVDINGNSNRKACSLEKTESDYMDNFMYQSFRIEVTEDKEKFGKDNVSEIEAFSKNKENEIEAFIEDILIEAFENAKQTGALDSPNVTDNFTHYHFLDIREDIEYDSEKKVVNNDDESNENDAEIKRYPTNLTDISNCHSVLGTRNGTDGDSEKESCQNEFGANTEPNIVGTDGVNHERKSGEHHNKNNKTEQEELTDGKVTYKMIHIEDITDEIDESSVARNDIKGKEYKIKSNEDIPNRTNTNDTKTADLTNTVGPKEASLDTPNRENKHLTKTILAQETNAGLPHRVNTNNIAKTNDVNAKTTPSRVNKSGITKTVDANMKDMFDRNRLIRESKQSSGALDEALRITRNNLSWIECTGEDADKQSNVQRVNRVTETGDDSRYVRINHDDRSDNENQINTRSSCSAGSRNFGLYGHSENVLKRDSARNQIYRETEINGSENVIKRDSASNKIYLETEINGYERTNTSCSGQTVIDAIGDANTGTLSRSYHEETSRSYKESDKIEPRIPIYQETRNPSDGSVNSETQSRIHQESRRNSSKTGSYGSCQDARSNSNEYVKPKYQSLRESRRNSHKTGSYGSCQDIQSNRNNNKTDTRRSNSKENVKPKYTSLREAWFHDDVEGFIRDSISNNTNSSCSWDGNSDHGSTAGKSDDSNVFGYPAYKFKVSLVN</sequence>
<reference evidence="2" key="1">
    <citation type="submission" date="2021-05" db="EMBL/GenBank/DDBJ databases">
        <authorList>
            <person name="Alioto T."/>
            <person name="Alioto T."/>
            <person name="Gomez Garrido J."/>
        </authorList>
    </citation>
    <scope>NUCLEOTIDE SEQUENCE</scope>
</reference>
<evidence type="ECO:0000313" key="2">
    <source>
        <dbReference type="EMBL" id="CAG6665206.1"/>
    </source>
</evidence>
<feature type="compositionally biased region" description="Polar residues" evidence="1">
    <location>
        <begin position="600"/>
        <end position="621"/>
    </location>
</feature>
<proteinExistence type="predicted"/>
<feature type="compositionally biased region" description="Polar residues" evidence="1">
    <location>
        <begin position="824"/>
        <end position="838"/>
    </location>
</feature>
<feature type="compositionally biased region" description="Polar residues" evidence="1">
    <location>
        <begin position="468"/>
        <end position="477"/>
    </location>
</feature>
<evidence type="ECO:0000256" key="1">
    <source>
        <dbReference type="SAM" id="MobiDB-lite"/>
    </source>
</evidence>
<feature type="compositionally biased region" description="Polar residues" evidence="1">
    <location>
        <begin position="885"/>
        <end position="901"/>
    </location>
</feature>
<feature type="compositionally biased region" description="Basic and acidic residues" evidence="1">
    <location>
        <begin position="800"/>
        <end position="817"/>
    </location>
</feature>
<feature type="region of interest" description="Disordered" evidence="1">
    <location>
        <begin position="796"/>
        <end position="917"/>
    </location>
</feature>
<feature type="region of interest" description="Disordered" evidence="1">
    <location>
        <begin position="546"/>
        <end position="621"/>
    </location>
</feature>
<feature type="compositionally biased region" description="Polar residues" evidence="1">
    <location>
        <begin position="850"/>
        <end position="867"/>
    </location>
</feature>
<feature type="compositionally biased region" description="Basic and acidic residues" evidence="1">
    <location>
        <begin position="902"/>
        <end position="916"/>
    </location>
</feature>
<protein>
    <submittedName>
        <fullName evidence="2">Uncharacterized protein</fullName>
    </submittedName>
</protein>
<dbReference type="AlphaFoldDB" id="A0A8D8SB13"/>
<feature type="region of interest" description="Disordered" evidence="1">
    <location>
        <begin position="455"/>
        <end position="504"/>
    </location>
</feature>
<name>A0A8D8SB13_9HEMI</name>
<dbReference type="EMBL" id="HBUF01209869">
    <property type="protein sequence ID" value="CAG6665206.1"/>
    <property type="molecule type" value="Transcribed_RNA"/>
</dbReference>
<accession>A0A8D8SB13</accession>
<feature type="compositionally biased region" description="Basic and acidic residues" evidence="1">
    <location>
        <begin position="485"/>
        <end position="503"/>
    </location>
</feature>
<feature type="compositionally biased region" description="Polar residues" evidence="1">
    <location>
        <begin position="550"/>
        <end position="566"/>
    </location>
</feature>
<organism evidence="2">
    <name type="scientific">Cacopsylla melanoneura</name>
    <dbReference type="NCBI Taxonomy" id="428564"/>
    <lineage>
        <taxon>Eukaryota</taxon>
        <taxon>Metazoa</taxon>
        <taxon>Ecdysozoa</taxon>
        <taxon>Arthropoda</taxon>
        <taxon>Hexapoda</taxon>
        <taxon>Insecta</taxon>
        <taxon>Pterygota</taxon>
        <taxon>Neoptera</taxon>
        <taxon>Paraneoptera</taxon>
        <taxon>Hemiptera</taxon>
        <taxon>Sternorrhyncha</taxon>
        <taxon>Psylloidea</taxon>
        <taxon>Psyllidae</taxon>
        <taxon>Psyllinae</taxon>
        <taxon>Cacopsylla</taxon>
    </lineage>
</organism>